<dbReference type="Proteomes" id="UP001243330">
    <property type="component" value="Unassembled WGS sequence"/>
</dbReference>
<accession>A0AAD9AYV5</accession>
<keyword evidence="4" id="KW-1185">Reference proteome</keyword>
<gene>
    <name evidence="3" type="ORF">CCHR01_03198</name>
</gene>
<evidence type="ECO:0000313" key="4">
    <source>
        <dbReference type="Proteomes" id="UP001243330"/>
    </source>
</evidence>
<keyword evidence="2" id="KW-0472">Membrane</keyword>
<organism evidence="3 4">
    <name type="scientific">Colletotrichum chrysophilum</name>
    <dbReference type="NCBI Taxonomy" id="1836956"/>
    <lineage>
        <taxon>Eukaryota</taxon>
        <taxon>Fungi</taxon>
        <taxon>Dikarya</taxon>
        <taxon>Ascomycota</taxon>
        <taxon>Pezizomycotina</taxon>
        <taxon>Sordariomycetes</taxon>
        <taxon>Hypocreomycetidae</taxon>
        <taxon>Glomerellales</taxon>
        <taxon>Glomerellaceae</taxon>
        <taxon>Colletotrichum</taxon>
        <taxon>Colletotrichum gloeosporioides species complex</taxon>
    </lineage>
</organism>
<evidence type="ECO:0000256" key="1">
    <source>
        <dbReference type="SAM" id="MobiDB-lite"/>
    </source>
</evidence>
<evidence type="ECO:0000313" key="3">
    <source>
        <dbReference type="EMBL" id="KAK1854224.1"/>
    </source>
</evidence>
<evidence type="ECO:0000256" key="2">
    <source>
        <dbReference type="SAM" id="Phobius"/>
    </source>
</evidence>
<protein>
    <submittedName>
        <fullName evidence="3">Uncharacterized protein</fullName>
    </submittedName>
</protein>
<sequence>MLVSDEHWTRGSPCFNWQRILIRTAMDGLENGVADGGEVGRQGGSPVGARQRARRAGRGRDQGVGGDRGLKILEPGLAVGTGGVRRQRACAVDPNRCGLPLSGNPCGGIGQSREGLKFEACRESHVAVMLPMQMSRVSFSVYPSYFAVPAVVCCFCPFLFLILMKRRGARDLGVTVHRAHGMVARWWAANAAKSGAQHEFPEE</sequence>
<feature type="region of interest" description="Disordered" evidence="1">
    <location>
        <begin position="33"/>
        <end position="69"/>
    </location>
</feature>
<name>A0AAD9AYV5_9PEZI</name>
<feature type="compositionally biased region" description="Gly residues" evidence="1">
    <location>
        <begin position="34"/>
        <end position="46"/>
    </location>
</feature>
<reference evidence="3" key="1">
    <citation type="submission" date="2023-01" db="EMBL/GenBank/DDBJ databases">
        <title>Colletotrichum chrysophilum M932 genome sequence.</title>
        <authorList>
            <person name="Baroncelli R."/>
        </authorList>
    </citation>
    <scope>NUCLEOTIDE SEQUENCE</scope>
    <source>
        <strain evidence="3">M932</strain>
    </source>
</reference>
<comment type="caution">
    <text evidence="3">The sequence shown here is derived from an EMBL/GenBank/DDBJ whole genome shotgun (WGS) entry which is preliminary data.</text>
</comment>
<keyword evidence="2" id="KW-1133">Transmembrane helix</keyword>
<keyword evidence="2" id="KW-0812">Transmembrane</keyword>
<proteinExistence type="predicted"/>
<feature type="transmembrane region" description="Helical" evidence="2">
    <location>
        <begin position="142"/>
        <end position="163"/>
    </location>
</feature>
<dbReference type="AlphaFoldDB" id="A0AAD9AYV5"/>
<dbReference type="EMBL" id="JAQOWY010000041">
    <property type="protein sequence ID" value="KAK1854224.1"/>
    <property type="molecule type" value="Genomic_DNA"/>
</dbReference>